<evidence type="ECO:0000256" key="2">
    <source>
        <dbReference type="ARBA" id="ARBA00022723"/>
    </source>
</evidence>
<dbReference type="InterPro" id="IPR013647">
    <property type="entry name" value="OligopepF_N_dom"/>
</dbReference>
<keyword evidence="10" id="KW-1185">Reference proteome</keyword>
<dbReference type="GO" id="GO:0046872">
    <property type="term" value="F:metal ion binding"/>
    <property type="evidence" value="ECO:0007669"/>
    <property type="project" value="UniProtKB-UniRule"/>
</dbReference>
<dbReference type="HOGENOM" id="CLU_021290_3_1_0"/>
<dbReference type="Pfam" id="PF01432">
    <property type="entry name" value="Peptidase_M3"/>
    <property type="match status" value="1"/>
</dbReference>
<evidence type="ECO:0000313" key="9">
    <source>
        <dbReference type="EMBL" id="AFZ65621.1"/>
    </source>
</evidence>
<proteinExistence type="inferred from homology"/>
<dbReference type="OrthoDB" id="9769691at2"/>
<dbReference type="GO" id="GO:0006508">
    <property type="term" value="P:proteolysis"/>
    <property type="evidence" value="ECO:0007669"/>
    <property type="project" value="UniProtKB-KW"/>
</dbReference>
<keyword evidence="3 6" id="KW-0378">Hydrolase</keyword>
<evidence type="ECO:0000259" key="7">
    <source>
        <dbReference type="Pfam" id="PF01432"/>
    </source>
</evidence>
<organism evidence="9 10">
    <name type="scientific">Deinococcus peraridilitoris (strain DSM 19664 / LMG 22246 / CIP 109416 / KR-200)</name>
    <dbReference type="NCBI Taxonomy" id="937777"/>
    <lineage>
        <taxon>Bacteria</taxon>
        <taxon>Thermotogati</taxon>
        <taxon>Deinococcota</taxon>
        <taxon>Deinococci</taxon>
        <taxon>Deinococcales</taxon>
        <taxon>Deinococcaceae</taxon>
        <taxon>Deinococcus</taxon>
    </lineage>
</organism>
<dbReference type="KEGG" id="dpd:Deipe_0009"/>
<dbReference type="PANTHER" id="PTHR34217">
    <property type="entry name" value="METAL-DEPENDENT CARBOXYPEPTIDASE"/>
    <property type="match status" value="1"/>
</dbReference>
<evidence type="ECO:0000256" key="5">
    <source>
        <dbReference type="ARBA" id="ARBA00023049"/>
    </source>
</evidence>
<reference evidence="10" key="1">
    <citation type="submission" date="2012-03" db="EMBL/GenBank/DDBJ databases">
        <title>Complete sequence of chromosome of Deinococcus peraridilitoris DSM 19664.</title>
        <authorList>
            <person name="Lucas S."/>
            <person name="Copeland A."/>
            <person name="Lapidus A."/>
            <person name="Glavina del Rio T."/>
            <person name="Dalin E."/>
            <person name="Tice H."/>
            <person name="Bruce D."/>
            <person name="Goodwin L."/>
            <person name="Pitluck S."/>
            <person name="Peters L."/>
            <person name="Mikhailova N."/>
            <person name="Lu M."/>
            <person name="Kyrpides N."/>
            <person name="Mavromatis K."/>
            <person name="Ivanova N."/>
            <person name="Brettin T."/>
            <person name="Detter J.C."/>
            <person name="Han C."/>
            <person name="Larimer F."/>
            <person name="Land M."/>
            <person name="Hauser L."/>
            <person name="Markowitz V."/>
            <person name="Cheng J.-F."/>
            <person name="Hugenholtz P."/>
            <person name="Woyke T."/>
            <person name="Wu D."/>
            <person name="Pukall R."/>
            <person name="Steenblock K."/>
            <person name="Brambilla E."/>
            <person name="Klenk H.-P."/>
            <person name="Eisen J.A."/>
        </authorList>
    </citation>
    <scope>NUCLEOTIDE SEQUENCE [LARGE SCALE GENOMIC DNA]</scope>
    <source>
        <strain evidence="10">DSM 19664 / LMG 22246 / CIP 109416 / KR-200</strain>
    </source>
</reference>
<evidence type="ECO:0000256" key="1">
    <source>
        <dbReference type="ARBA" id="ARBA00022670"/>
    </source>
</evidence>
<keyword evidence="1 6" id="KW-0645">Protease</keyword>
<dbReference type="PATRIC" id="fig|937777.3.peg.10"/>
<protein>
    <submittedName>
        <fullName evidence="9">Oligoendopeptidase, pepF/M3 family</fullName>
    </submittedName>
</protein>
<dbReference type="EMBL" id="CP003382">
    <property type="protein sequence ID" value="AFZ65621.1"/>
    <property type="molecule type" value="Genomic_DNA"/>
</dbReference>
<name>K9ZVR9_DEIPD</name>
<dbReference type="NCBIfam" id="TIGR02290">
    <property type="entry name" value="M3_fam_3"/>
    <property type="match status" value="1"/>
</dbReference>
<comment type="similarity">
    <text evidence="6">Belongs to the peptidase M3 family.</text>
</comment>
<dbReference type="InterPro" id="IPR001567">
    <property type="entry name" value="Pept_M3A_M3B_dom"/>
</dbReference>
<dbReference type="SUPFAM" id="SSF55486">
    <property type="entry name" value="Metalloproteases ('zincins'), catalytic domain"/>
    <property type="match status" value="1"/>
</dbReference>
<evidence type="ECO:0000256" key="4">
    <source>
        <dbReference type="ARBA" id="ARBA00022833"/>
    </source>
</evidence>
<dbReference type="CDD" id="cd09607">
    <property type="entry name" value="M3B_PepF"/>
    <property type="match status" value="1"/>
</dbReference>
<dbReference type="eggNOG" id="COG1164">
    <property type="taxonomic scope" value="Bacteria"/>
</dbReference>
<dbReference type="InterPro" id="IPR011977">
    <property type="entry name" value="Pept_M3B_clade3"/>
</dbReference>
<dbReference type="Pfam" id="PF08439">
    <property type="entry name" value="Peptidase_M3_N"/>
    <property type="match status" value="1"/>
</dbReference>
<dbReference type="STRING" id="937777.Deipe_0009"/>
<dbReference type="GO" id="GO:0004222">
    <property type="term" value="F:metalloendopeptidase activity"/>
    <property type="evidence" value="ECO:0007669"/>
    <property type="project" value="InterPro"/>
</dbReference>
<keyword evidence="2 6" id="KW-0479">Metal-binding</keyword>
<gene>
    <name evidence="9" type="ordered locus">Deipe_0009</name>
</gene>
<evidence type="ECO:0000313" key="10">
    <source>
        <dbReference type="Proteomes" id="UP000010467"/>
    </source>
</evidence>
<dbReference type="RefSeq" id="WP_015233932.1">
    <property type="nucleotide sequence ID" value="NC_019793.1"/>
</dbReference>
<keyword evidence="5 6" id="KW-0482">Metalloprotease</keyword>
<dbReference type="AlphaFoldDB" id="K9ZVR9"/>
<dbReference type="InterPro" id="IPR034006">
    <property type="entry name" value="M3B_PepF_2"/>
</dbReference>
<dbReference type="Gene3D" id="1.20.140.70">
    <property type="entry name" value="Oligopeptidase f, N-terminal domain"/>
    <property type="match status" value="1"/>
</dbReference>
<dbReference type="Proteomes" id="UP000010467">
    <property type="component" value="Chromosome"/>
</dbReference>
<evidence type="ECO:0000256" key="3">
    <source>
        <dbReference type="ARBA" id="ARBA00022801"/>
    </source>
</evidence>
<dbReference type="InterPro" id="IPR001333">
    <property type="entry name" value="Peptidase_M32_Taq"/>
</dbReference>
<evidence type="ECO:0000259" key="8">
    <source>
        <dbReference type="Pfam" id="PF08439"/>
    </source>
</evidence>
<feature type="domain" description="Oligopeptidase F N-terminal" evidence="8">
    <location>
        <begin position="122"/>
        <end position="180"/>
    </location>
</feature>
<feature type="domain" description="Peptidase M3A/M3B catalytic" evidence="7">
    <location>
        <begin position="197"/>
        <end position="572"/>
    </location>
</feature>
<dbReference type="InterPro" id="IPR042088">
    <property type="entry name" value="OligoPept_F_C"/>
</dbReference>
<keyword evidence="4 6" id="KW-0862">Zinc</keyword>
<dbReference type="PANTHER" id="PTHR34217:SF1">
    <property type="entry name" value="CARBOXYPEPTIDASE 1"/>
    <property type="match status" value="1"/>
</dbReference>
<accession>K9ZVR9</accession>
<dbReference type="GO" id="GO:0004181">
    <property type="term" value="F:metallocarboxypeptidase activity"/>
    <property type="evidence" value="ECO:0007669"/>
    <property type="project" value="InterPro"/>
</dbReference>
<evidence type="ECO:0000256" key="6">
    <source>
        <dbReference type="RuleBase" id="RU003435"/>
    </source>
</evidence>
<sequence>MTLPRWNTSSLFPSLSSTEFQLAFDAVIEEISALARTFDELDVRAGGQVQDPRAALETVLTDLNGLSQRLQGVSAFIQAFVTTDAKNALAQARQSELATKTVMLGQLNTRFQAWVGSLGAGLESVLAESELARAHEFPLRKAVTYAQHQMSGGEEELASLLNLSGATAWAKLHGNITSQLTVPFRGEELPMSAIRNLASSEDRAVRREAYNAELAAWERVEIPLAAALNGIKGQVNVINRRRNWPDSVEPTLLQNSIDRQTLSAMQAAVVASLPDFRRYFRAKARLLGNTELAFYDLFAPVGQTSKSWSYEEAQEFIESQFRSYSDKLADFAVRAFREDWMDVPPAGGKRDGAFCMGWRPGESRILLNYRPDLDSVSTLAHELGHAYHNLCLKERTPLQKSTPMTLAETASIFCETIAVNAALQGARGAEKLYILETQLQGHAQVVVDIHSRFLFERSVFEAREGRDLAPQELSELMLQAQRATYGDGLSGELHPYMWAVKGHYYSGGLSYYNYPYTFGLLFGLGLYAQYQQRPDQFREGYDELLSATGLADAATLAARFGIDTRSKAFWTGSLNVIRANIDEYERIALGAPV</sequence>
<dbReference type="Gene3D" id="1.10.1370.20">
    <property type="entry name" value="Oligoendopeptidase f, C-terminal domain"/>
    <property type="match status" value="1"/>
</dbReference>
<comment type="cofactor">
    <cofactor evidence="6">
        <name>Zn(2+)</name>
        <dbReference type="ChEBI" id="CHEBI:29105"/>
    </cofactor>
    <text evidence="6">Binds 1 zinc ion.</text>
</comment>